<protein>
    <recommendedName>
        <fullName evidence="7 9">Uroporphyrinogen-III synthase</fullName>
        <ecNumber evidence="3 9">4.2.1.75</ecNumber>
    </recommendedName>
</protein>
<evidence type="ECO:0000256" key="9">
    <source>
        <dbReference type="RuleBase" id="RU366031"/>
    </source>
</evidence>
<dbReference type="Gene3D" id="3.40.50.10090">
    <property type="match status" value="2"/>
</dbReference>
<dbReference type="CDD" id="cd06578">
    <property type="entry name" value="HemD"/>
    <property type="match status" value="1"/>
</dbReference>
<evidence type="ECO:0000256" key="4">
    <source>
        <dbReference type="ARBA" id="ARBA00023239"/>
    </source>
</evidence>
<comment type="pathway">
    <text evidence="1 9">Porphyrin-containing compound metabolism; protoporphyrin-IX biosynthesis; coproporphyrinogen-III from 5-aminolevulinate: step 3/4.</text>
</comment>
<sequence length="256" mass="28098">MTRAIVITRPQAQAGELAQRLQDAGHAVVMFPLLEIHALADPAPLKAILARLDEFALVAFVSPNAIDATFAHVDRWPESVPLAVMGEGSRRTLMHHGVTPERYQITSPLDTRRTDSQTLLKVLKLDALRGRRVLILRGETGRELLGDALRGAGIEVLQVAAYRRAAPVLTPALADQLRMLLASDDSWIITSSEALQVVLGFAKAVDPEFGVVKLQQKNIFVPHQRIWETAQTLGFRHVCLTDAGDDGLFTALQLRP</sequence>
<comment type="similarity">
    <text evidence="2 9">Belongs to the uroporphyrinogen-III synthase family.</text>
</comment>
<name>A0ABP7SVK3_9BURK</name>
<evidence type="ECO:0000256" key="6">
    <source>
        <dbReference type="ARBA" id="ARBA00037589"/>
    </source>
</evidence>
<evidence type="ECO:0000256" key="3">
    <source>
        <dbReference type="ARBA" id="ARBA00013109"/>
    </source>
</evidence>
<dbReference type="PANTHER" id="PTHR38042:SF1">
    <property type="entry name" value="UROPORPHYRINOGEN-III SYNTHASE, CHLOROPLASTIC"/>
    <property type="match status" value="1"/>
</dbReference>
<keyword evidence="12" id="KW-1185">Reference proteome</keyword>
<comment type="catalytic activity">
    <reaction evidence="8 9">
        <text>hydroxymethylbilane = uroporphyrinogen III + H2O</text>
        <dbReference type="Rhea" id="RHEA:18965"/>
        <dbReference type="ChEBI" id="CHEBI:15377"/>
        <dbReference type="ChEBI" id="CHEBI:57308"/>
        <dbReference type="ChEBI" id="CHEBI:57845"/>
        <dbReference type="EC" id="4.2.1.75"/>
    </reaction>
</comment>
<evidence type="ECO:0000256" key="5">
    <source>
        <dbReference type="ARBA" id="ARBA00023244"/>
    </source>
</evidence>
<dbReference type="EC" id="4.2.1.75" evidence="3 9"/>
<dbReference type="Proteomes" id="UP001501353">
    <property type="component" value="Unassembled WGS sequence"/>
</dbReference>
<gene>
    <name evidence="11" type="ORF">GCM10022212_10700</name>
</gene>
<dbReference type="InterPro" id="IPR036108">
    <property type="entry name" value="4pyrrol_syn_uPrphyn_synt_sf"/>
</dbReference>
<reference evidence="12" key="1">
    <citation type="journal article" date="2019" name="Int. J. Syst. Evol. Microbiol.">
        <title>The Global Catalogue of Microorganisms (GCM) 10K type strain sequencing project: providing services to taxonomists for standard genome sequencing and annotation.</title>
        <authorList>
            <consortium name="The Broad Institute Genomics Platform"/>
            <consortium name="The Broad Institute Genome Sequencing Center for Infectious Disease"/>
            <person name="Wu L."/>
            <person name="Ma J."/>
        </authorList>
    </citation>
    <scope>NUCLEOTIDE SEQUENCE [LARGE SCALE GENOMIC DNA]</scope>
    <source>
        <strain evidence="12">JCM 16673</strain>
    </source>
</reference>
<keyword evidence="4 9" id="KW-0456">Lyase</keyword>
<dbReference type="EMBL" id="BAAAZE010000005">
    <property type="protein sequence ID" value="GAA4017119.1"/>
    <property type="molecule type" value="Genomic_DNA"/>
</dbReference>
<dbReference type="SUPFAM" id="SSF69618">
    <property type="entry name" value="HemD-like"/>
    <property type="match status" value="1"/>
</dbReference>
<evidence type="ECO:0000259" key="10">
    <source>
        <dbReference type="Pfam" id="PF02602"/>
    </source>
</evidence>
<dbReference type="Pfam" id="PF02602">
    <property type="entry name" value="HEM4"/>
    <property type="match status" value="1"/>
</dbReference>
<evidence type="ECO:0000313" key="12">
    <source>
        <dbReference type="Proteomes" id="UP001501353"/>
    </source>
</evidence>
<dbReference type="RefSeq" id="WP_344762209.1">
    <property type="nucleotide sequence ID" value="NZ_BAAAZE010000005.1"/>
</dbReference>
<keyword evidence="5 9" id="KW-0627">Porphyrin biosynthesis</keyword>
<evidence type="ECO:0000313" key="11">
    <source>
        <dbReference type="EMBL" id="GAA4017119.1"/>
    </source>
</evidence>
<accession>A0ABP7SVK3</accession>
<evidence type="ECO:0000256" key="8">
    <source>
        <dbReference type="ARBA" id="ARBA00048617"/>
    </source>
</evidence>
<proteinExistence type="inferred from homology"/>
<dbReference type="InterPro" id="IPR039793">
    <property type="entry name" value="UROS/Hem4"/>
</dbReference>
<evidence type="ECO:0000256" key="1">
    <source>
        <dbReference type="ARBA" id="ARBA00004772"/>
    </source>
</evidence>
<dbReference type="InterPro" id="IPR003754">
    <property type="entry name" value="4pyrrol_synth_uPrphyn_synth"/>
</dbReference>
<feature type="domain" description="Tetrapyrrole biosynthesis uroporphyrinogen III synthase" evidence="10">
    <location>
        <begin position="16"/>
        <end position="239"/>
    </location>
</feature>
<evidence type="ECO:0000256" key="2">
    <source>
        <dbReference type="ARBA" id="ARBA00008133"/>
    </source>
</evidence>
<comment type="caution">
    <text evidence="11">The sequence shown here is derived from an EMBL/GenBank/DDBJ whole genome shotgun (WGS) entry which is preliminary data.</text>
</comment>
<dbReference type="PANTHER" id="PTHR38042">
    <property type="entry name" value="UROPORPHYRINOGEN-III SYNTHASE, CHLOROPLASTIC"/>
    <property type="match status" value="1"/>
</dbReference>
<comment type="function">
    <text evidence="6 9">Catalyzes cyclization of the linear tetrapyrrole, hydroxymethylbilane, to the macrocyclic uroporphyrinogen III.</text>
</comment>
<evidence type="ECO:0000256" key="7">
    <source>
        <dbReference type="ARBA" id="ARBA00040167"/>
    </source>
</evidence>
<organism evidence="11 12">
    <name type="scientific">Actimicrobium antarcticum</name>
    <dbReference type="NCBI Taxonomy" id="1051899"/>
    <lineage>
        <taxon>Bacteria</taxon>
        <taxon>Pseudomonadati</taxon>
        <taxon>Pseudomonadota</taxon>
        <taxon>Betaproteobacteria</taxon>
        <taxon>Burkholderiales</taxon>
        <taxon>Oxalobacteraceae</taxon>
        <taxon>Actimicrobium</taxon>
    </lineage>
</organism>